<evidence type="ECO:0000256" key="4">
    <source>
        <dbReference type="ARBA" id="ARBA00022777"/>
    </source>
</evidence>
<dbReference type="NCBIfam" id="TIGR01311">
    <property type="entry name" value="glycerol_kin"/>
    <property type="match status" value="1"/>
</dbReference>
<evidence type="ECO:0000256" key="3">
    <source>
        <dbReference type="ARBA" id="ARBA00022741"/>
    </source>
</evidence>
<dbReference type="PIRSF" id="PIRSF000538">
    <property type="entry name" value="GlpK"/>
    <property type="match status" value="1"/>
</dbReference>
<dbReference type="AlphaFoldDB" id="A0A378Y3L3"/>
<dbReference type="Proteomes" id="UP000254400">
    <property type="component" value="Unassembled WGS sequence"/>
</dbReference>
<dbReference type="InterPro" id="IPR005999">
    <property type="entry name" value="Glycerol_kin"/>
</dbReference>
<dbReference type="RefSeq" id="WP_019688560.1">
    <property type="nucleotide sequence ID" value="NZ_CP036496.1"/>
</dbReference>
<dbReference type="Gene3D" id="3.30.420.40">
    <property type="match status" value="2"/>
</dbReference>
<keyword evidence="3" id="KW-0547">Nucleotide-binding</keyword>
<evidence type="ECO:0000256" key="2">
    <source>
        <dbReference type="ARBA" id="ARBA00022679"/>
    </source>
</evidence>
<dbReference type="FunFam" id="3.30.420.40:FF:000008">
    <property type="entry name" value="Glycerol kinase"/>
    <property type="match status" value="1"/>
</dbReference>
<name>A0A378Y3L3_PAEPO</name>
<keyword evidence="2 8" id="KW-0808">Transferase</keyword>
<dbReference type="InterPro" id="IPR043129">
    <property type="entry name" value="ATPase_NBD"/>
</dbReference>
<dbReference type="EMBL" id="UGSC01000001">
    <property type="protein sequence ID" value="SUA71684.1"/>
    <property type="molecule type" value="Genomic_DNA"/>
</dbReference>
<dbReference type="InterPro" id="IPR018485">
    <property type="entry name" value="FGGY_C"/>
</dbReference>
<evidence type="ECO:0000313" key="11">
    <source>
        <dbReference type="EMBL" id="SUA71684.1"/>
    </source>
</evidence>
<dbReference type="NCBIfam" id="NF000756">
    <property type="entry name" value="PRK00047.1"/>
    <property type="match status" value="1"/>
</dbReference>
<keyword evidence="6" id="KW-0067">ATP-binding</keyword>
<dbReference type="PANTHER" id="PTHR10196">
    <property type="entry name" value="SUGAR KINASE"/>
    <property type="match status" value="1"/>
</dbReference>
<evidence type="ECO:0000256" key="5">
    <source>
        <dbReference type="ARBA" id="ARBA00022798"/>
    </source>
</evidence>
<dbReference type="GO" id="GO:0006072">
    <property type="term" value="P:glycerol-3-phosphate metabolic process"/>
    <property type="evidence" value="ECO:0007669"/>
    <property type="project" value="InterPro"/>
</dbReference>
<dbReference type="GO" id="GO:0004370">
    <property type="term" value="F:glycerol kinase activity"/>
    <property type="evidence" value="ECO:0007669"/>
    <property type="project" value="InterPro"/>
</dbReference>
<dbReference type="Pfam" id="PF02782">
    <property type="entry name" value="FGGY_C"/>
    <property type="match status" value="1"/>
</dbReference>
<gene>
    <name evidence="11" type="primary">glpK3</name>
    <name evidence="11" type="ORF">NCTC10343_04594</name>
</gene>
<dbReference type="PANTHER" id="PTHR10196:SF69">
    <property type="entry name" value="GLYCEROL KINASE"/>
    <property type="match status" value="1"/>
</dbReference>
<keyword evidence="5" id="KW-0319">Glycerol metabolism</keyword>
<dbReference type="CDD" id="cd07769">
    <property type="entry name" value="ASKHA_NBD_FGGY_GK"/>
    <property type="match status" value="1"/>
</dbReference>
<dbReference type="GO" id="GO:0005829">
    <property type="term" value="C:cytosol"/>
    <property type="evidence" value="ECO:0007669"/>
    <property type="project" value="TreeGrafter"/>
</dbReference>
<organism evidence="11 12">
    <name type="scientific">Paenibacillus polymyxa</name>
    <name type="common">Bacillus polymyxa</name>
    <dbReference type="NCBI Taxonomy" id="1406"/>
    <lineage>
        <taxon>Bacteria</taxon>
        <taxon>Bacillati</taxon>
        <taxon>Bacillota</taxon>
        <taxon>Bacilli</taxon>
        <taxon>Bacillales</taxon>
        <taxon>Paenibacillaceae</taxon>
        <taxon>Paenibacillus</taxon>
    </lineage>
</organism>
<protein>
    <recommendedName>
        <fullName evidence="7">ATP:glycerol 3-phosphotransferase</fullName>
    </recommendedName>
</protein>
<dbReference type="InterPro" id="IPR000577">
    <property type="entry name" value="Carb_kinase_FGGY"/>
</dbReference>
<dbReference type="GO" id="GO:0019563">
    <property type="term" value="P:glycerol catabolic process"/>
    <property type="evidence" value="ECO:0007669"/>
    <property type="project" value="TreeGrafter"/>
</dbReference>
<reference evidence="11 12" key="1">
    <citation type="submission" date="2018-06" db="EMBL/GenBank/DDBJ databases">
        <authorList>
            <consortium name="Pathogen Informatics"/>
            <person name="Doyle S."/>
        </authorList>
    </citation>
    <scope>NUCLEOTIDE SEQUENCE [LARGE SCALE GENOMIC DNA]</scope>
    <source>
        <strain evidence="11 12">NCTC10343</strain>
    </source>
</reference>
<evidence type="ECO:0000259" key="10">
    <source>
        <dbReference type="Pfam" id="PF02782"/>
    </source>
</evidence>
<dbReference type="Pfam" id="PF00370">
    <property type="entry name" value="FGGY_N"/>
    <property type="match status" value="1"/>
</dbReference>
<sequence>MNIETYILAIDQSTSGTKTLLVNQQGEVITRYSLEHKQYYPQPGWVEHDPLEIYHNVLIAAKGVLEKAGLSPSSLAAVTITNQRETALIWDRSTGLPIYNAIVWQCQRTAEVCTRLKNTGYEDIIRSKTGLMLDPYFSAAKFNWILEHVPHAPQLLAEGKLLAGTIDSWLLWKLTGGQIHATDYSNASRTSLFNIHTLAWDMELCNIFSVPSSLLPEVKASDALYGYTQEAELWDEQVAISGIIGDSQGALYGHRCFDTGDAKATYGTGTSVLMNIGSQPVQGGEGLVTTIAWGASGKVSYALEAVIRTTGDSIKWTRDNLGLFSSFEEMQSMITELQDNEGVYLVPAFVGLGAPYWNPSARAAIVGMTRGNGKAHIVRAALESIGYQVRDAVQFIREQSGVPLTSLRTDGGGSSNSWLMQFQADILGTHVSRSTCAELSAMGSVYLGGLGVGYWSDPKGIITGNTSDQNLYEHYTPSMDEVSRQRLYAGWQNAVQMVIRSEQPLTPSSSANC</sequence>
<feature type="domain" description="Carbohydrate kinase FGGY C-terminal" evidence="10">
    <location>
        <begin position="263"/>
        <end position="449"/>
    </location>
</feature>
<evidence type="ECO:0000256" key="6">
    <source>
        <dbReference type="ARBA" id="ARBA00022840"/>
    </source>
</evidence>
<dbReference type="SUPFAM" id="SSF53067">
    <property type="entry name" value="Actin-like ATPase domain"/>
    <property type="match status" value="2"/>
</dbReference>
<comment type="similarity">
    <text evidence="1 8">Belongs to the FGGY kinase family.</text>
</comment>
<dbReference type="InterPro" id="IPR018483">
    <property type="entry name" value="Carb_kinase_FGGY_CS"/>
</dbReference>
<evidence type="ECO:0000256" key="7">
    <source>
        <dbReference type="ARBA" id="ARBA00043149"/>
    </source>
</evidence>
<evidence type="ECO:0000256" key="1">
    <source>
        <dbReference type="ARBA" id="ARBA00009156"/>
    </source>
</evidence>
<dbReference type="GO" id="GO:0005524">
    <property type="term" value="F:ATP binding"/>
    <property type="evidence" value="ECO:0007669"/>
    <property type="project" value="UniProtKB-KW"/>
</dbReference>
<feature type="domain" description="Carbohydrate kinase FGGY N-terminal" evidence="9">
    <location>
        <begin position="6"/>
        <end position="253"/>
    </location>
</feature>
<dbReference type="GeneID" id="93347914"/>
<keyword evidence="4 8" id="KW-0418">Kinase</keyword>
<accession>A0A378Y3L3</accession>
<evidence type="ECO:0000259" key="9">
    <source>
        <dbReference type="Pfam" id="PF00370"/>
    </source>
</evidence>
<evidence type="ECO:0000313" key="12">
    <source>
        <dbReference type="Proteomes" id="UP000254400"/>
    </source>
</evidence>
<dbReference type="PROSITE" id="PS00933">
    <property type="entry name" value="FGGY_KINASES_1"/>
    <property type="match status" value="1"/>
</dbReference>
<dbReference type="PROSITE" id="PS00445">
    <property type="entry name" value="FGGY_KINASES_2"/>
    <property type="match status" value="1"/>
</dbReference>
<evidence type="ECO:0000256" key="8">
    <source>
        <dbReference type="RuleBase" id="RU003733"/>
    </source>
</evidence>
<proteinExistence type="inferred from homology"/>
<dbReference type="InterPro" id="IPR018484">
    <property type="entry name" value="FGGY_N"/>
</dbReference>